<dbReference type="Proteomes" id="UP000032142">
    <property type="component" value="Unassembled WGS sequence"/>
</dbReference>
<evidence type="ECO:0000313" key="1">
    <source>
        <dbReference type="EMBL" id="KHG15306.1"/>
    </source>
</evidence>
<accession>A0A0B0NW75</accession>
<keyword evidence="2" id="KW-1185">Reference proteome</keyword>
<dbReference type="AlphaFoldDB" id="A0A0B0NW75"/>
<proteinExistence type="predicted"/>
<dbReference type="EMBL" id="KN403434">
    <property type="protein sequence ID" value="KHG15306.1"/>
    <property type="molecule type" value="Genomic_DNA"/>
</dbReference>
<organism evidence="1 2">
    <name type="scientific">Gossypium arboreum</name>
    <name type="common">Tree cotton</name>
    <name type="synonym">Gossypium nanking</name>
    <dbReference type="NCBI Taxonomy" id="29729"/>
    <lineage>
        <taxon>Eukaryota</taxon>
        <taxon>Viridiplantae</taxon>
        <taxon>Streptophyta</taxon>
        <taxon>Embryophyta</taxon>
        <taxon>Tracheophyta</taxon>
        <taxon>Spermatophyta</taxon>
        <taxon>Magnoliopsida</taxon>
        <taxon>eudicotyledons</taxon>
        <taxon>Gunneridae</taxon>
        <taxon>Pentapetalae</taxon>
        <taxon>rosids</taxon>
        <taxon>malvids</taxon>
        <taxon>Malvales</taxon>
        <taxon>Malvaceae</taxon>
        <taxon>Malvoideae</taxon>
        <taxon>Gossypium</taxon>
    </lineage>
</organism>
<reference evidence="2" key="1">
    <citation type="submission" date="2014-09" db="EMBL/GenBank/DDBJ databases">
        <authorList>
            <person name="Mudge J."/>
            <person name="Ramaraj T."/>
            <person name="Lindquist I.E."/>
            <person name="Bharti A.K."/>
            <person name="Sundararajan A."/>
            <person name="Cameron C.T."/>
            <person name="Woodward J.E."/>
            <person name="May G.D."/>
            <person name="Brubaker C."/>
            <person name="Broadhvest J."/>
            <person name="Wilkins T.A."/>
        </authorList>
    </citation>
    <scope>NUCLEOTIDE SEQUENCE</scope>
    <source>
        <strain evidence="2">cv. AKA8401</strain>
    </source>
</reference>
<evidence type="ECO:0000313" key="2">
    <source>
        <dbReference type="Proteomes" id="UP000032142"/>
    </source>
</evidence>
<sequence length="27" mass="3144">MGGTKCSPCVQENQNFVYNQARLHEWC</sequence>
<protein>
    <submittedName>
        <fullName evidence="1">Uncharacterized protein</fullName>
    </submittedName>
</protein>
<name>A0A0B0NW75_GOSAR</name>
<gene>
    <name evidence="1" type="ORF">F383_19561</name>
</gene>